<feature type="compositionally biased region" description="Low complexity" evidence="2">
    <location>
        <begin position="233"/>
        <end position="254"/>
    </location>
</feature>
<accession>A0A0N0P4H3</accession>
<protein>
    <recommendedName>
        <fullName evidence="6">Transmembrane protein</fullName>
    </recommendedName>
</protein>
<dbReference type="Proteomes" id="UP000038009">
    <property type="component" value="Unassembled WGS sequence"/>
</dbReference>
<comment type="caution">
    <text evidence="4">The sequence shown here is derived from an EMBL/GenBank/DDBJ whole genome shotgun (WGS) entry which is preliminary data.</text>
</comment>
<reference evidence="4 5" key="1">
    <citation type="journal article" date="2015" name="PLoS Pathog.">
        <title>Leptomonas seymouri: Adaptations to the Dixenous Life Cycle Analyzed by Genome Sequencing, Transcriptome Profiling and Co-infection with Leishmania donovani.</title>
        <authorList>
            <person name="Kraeva N."/>
            <person name="Butenko A."/>
            <person name="Hlavacova J."/>
            <person name="Kostygov A."/>
            <person name="Myskova J."/>
            <person name="Grybchuk D."/>
            <person name="Lestinova T."/>
            <person name="Votypka J."/>
            <person name="Volf P."/>
            <person name="Opperdoes F."/>
            <person name="Flegontov P."/>
            <person name="Lukes J."/>
            <person name="Yurchenko V."/>
        </authorList>
    </citation>
    <scope>NUCLEOTIDE SEQUENCE [LARGE SCALE GENOMIC DNA]</scope>
    <source>
        <strain evidence="4 5">ATCC 30220</strain>
    </source>
</reference>
<feature type="transmembrane region" description="Helical" evidence="3">
    <location>
        <begin position="666"/>
        <end position="689"/>
    </location>
</feature>
<keyword evidence="3" id="KW-0812">Transmembrane</keyword>
<evidence type="ECO:0000313" key="4">
    <source>
        <dbReference type="EMBL" id="KPI85296.1"/>
    </source>
</evidence>
<evidence type="ECO:0000256" key="1">
    <source>
        <dbReference type="SAM" id="Coils"/>
    </source>
</evidence>
<dbReference type="OrthoDB" id="252736at2759"/>
<gene>
    <name evidence="4" type="ORF">ABL78_5636</name>
</gene>
<feature type="region of interest" description="Disordered" evidence="2">
    <location>
        <begin position="42"/>
        <end position="97"/>
    </location>
</feature>
<feature type="compositionally biased region" description="Low complexity" evidence="2">
    <location>
        <begin position="81"/>
        <end position="96"/>
    </location>
</feature>
<evidence type="ECO:0008006" key="6">
    <source>
        <dbReference type="Google" id="ProtNLM"/>
    </source>
</evidence>
<feature type="coiled-coil region" evidence="1">
    <location>
        <begin position="107"/>
        <end position="134"/>
    </location>
</feature>
<feature type="coiled-coil region" evidence="1">
    <location>
        <begin position="285"/>
        <end position="481"/>
    </location>
</feature>
<keyword evidence="5" id="KW-1185">Reference proteome</keyword>
<feature type="region of interest" description="Disordered" evidence="2">
    <location>
        <begin position="233"/>
        <end position="282"/>
    </location>
</feature>
<keyword evidence="3" id="KW-1133">Transmembrane helix</keyword>
<dbReference type="EMBL" id="LJSK01000196">
    <property type="protein sequence ID" value="KPI85296.1"/>
    <property type="molecule type" value="Genomic_DNA"/>
</dbReference>
<sequence>MDGLFQQIIGLGEEDEAEMPTTVFSTDLASVFSGAISGALHSGMKRRTAADPSEAAETVADRRGSQPRATSETATGAGVMQSQEASHPSHAAAASEDNSVIQLRHALQLQKKRYDELLEDSQKLRSEYDAYQLRMDRVGRQYKKQALQDKQMLEELRLTGATGSLDEAYVAGMKRQIGELQGQLNAAMITAEKAYQRQREAEEARAATERSKREELEALASQIAHLRIAPMAPAAEPATRATADAEAAADTDTNGNEEEREADESEDNDKKKATPVEPSTSDVRLLQAQAQLALLQAEIGELRVQLQQQASAHQQQSEEQMQDLETLRREVVQCGERESALKAAQVAALKKAEAEFAGKEAALRRELEAVRGQLQKASEEQSSQRATHELLEMQERELQTVRASLQAFQTALEATHVELREVEMTLHDSQTEKIQLQAALDQASAELLRSQQQLAACEDRMLDAEKERQKLRATLRQEEEKTLLVRQQLMRLQRIEIESGVGMTVASAATAAQSPAENAATSDDADGEGGVAHLSSVVATQRRTIQGLRSRIEVLESDLTTREVALHRQQAQTQEISAARIEFMKSMEERNNRERQYMDKISRLEGALAAARCGGAAAVSTLGVEDRGGAAETDVLTFSSERRRFLMEAKSSADLYHMLRVRQMRVAFFAVLLLVLGMTLYAAFSLALAPAERN</sequence>
<proteinExistence type="predicted"/>
<name>A0A0N0P4H3_LEPSE</name>
<dbReference type="VEuPathDB" id="TriTrypDB:Lsey_0196_0020"/>
<evidence type="ECO:0000256" key="3">
    <source>
        <dbReference type="SAM" id="Phobius"/>
    </source>
</evidence>
<organism evidence="4 5">
    <name type="scientific">Leptomonas seymouri</name>
    <dbReference type="NCBI Taxonomy" id="5684"/>
    <lineage>
        <taxon>Eukaryota</taxon>
        <taxon>Discoba</taxon>
        <taxon>Euglenozoa</taxon>
        <taxon>Kinetoplastea</taxon>
        <taxon>Metakinetoplastina</taxon>
        <taxon>Trypanosomatida</taxon>
        <taxon>Trypanosomatidae</taxon>
        <taxon>Leishmaniinae</taxon>
        <taxon>Leptomonas</taxon>
    </lineage>
</organism>
<evidence type="ECO:0000313" key="5">
    <source>
        <dbReference type="Proteomes" id="UP000038009"/>
    </source>
</evidence>
<dbReference type="AlphaFoldDB" id="A0A0N0P4H3"/>
<keyword evidence="3" id="KW-0472">Membrane</keyword>
<feature type="compositionally biased region" description="Acidic residues" evidence="2">
    <location>
        <begin position="255"/>
        <end position="267"/>
    </location>
</feature>
<dbReference type="OMA" id="EAHECTR"/>
<keyword evidence="1" id="KW-0175">Coiled coil</keyword>
<evidence type="ECO:0000256" key="2">
    <source>
        <dbReference type="SAM" id="MobiDB-lite"/>
    </source>
</evidence>